<keyword evidence="1" id="KW-0479">Metal-binding</keyword>
<dbReference type="PROSITE" id="PS51379">
    <property type="entry name" value="4FE4S_FER_2"/>
    <property type="match status" value="1"/>
</dbReference>
<organism evidence="5">
    <name type="scientific">candidate division TA06 bacterium ADurb.Bin417</name>
    <dbReference type="NCBI Taxonomy" id="1852828"/>
    <lineage>
        <taxon>Bacteria</taxon>
        <taxon>Bacteria division TA06</taxon>
    </lineage>
</organism>
<dbReference type="GO" id="GO:0051536">
    <property type="term" value="F:iron-sulfur cluster binding"/>
    <property type="evidence" value="ECO:0007669"/>
    <property type="project" value="UniProtKB-KW"/>
</dbReference>
<keyword evidence="3" id="KW-0411">Iron-sulfur</keyword>
<reference evidence="5" key="1">
    <citation type="submission" date="2017-02" db="EMBL/GenBank/DDBJ databases">
        <title>Delving into the versatile metabolic prowess of the omnipresent phylum Bacteroidetes.</title>
        <authorList>
            <person name="Nobu M.K."/>
            <person name="Mei R."/>
            <person name="Narihiro T."/>
            <person name="Kuroda K."/>
            <person name="Liu W.-T."/>
        </authorList>
    </citation>
    <scope>NUCLEOTIDE SEQUENCE</scope>
    <source>
        <strain evidence="5">ADurb.Bin417</strain>
    </source>
</reference>
<dbReference type="AlphaFoldDB" id="A0A1V5MHH6"/>
<dbReference type="EC" id="1.1.1.107" evidence="5"/>
<evidence type="ECO:0000313" key="5">
    <source>
        <dbReference type="EMBL" id="OPZ92251.1"/>
    </source>
</evidence>
<comment type="caution">
    <text evidence="5">The sequence shown here is derived from an EMBL/GenBank/DDBJ whole genome shotgun (WGS) entry which is preliminary data.</text>
</comment>
<dbReference type="Pfam" id="PF13187">
    <property type="entry name" value="Fer4_9"/>
    <property type="match status" value="1"/>
</dbReference>
<name>A0A1V5MHH6_UNCT6</name>
<accession>A0A1V5MHH6</accession>
<evidence type="ECO:0000256" key="1">
    <source>
        <dbReference type="ARBA" id="ARBA00022723"/>
    </source>
</evidence>
<dbReference type="InterPro" id="IPR017900">
    <property type="entry name" value="4Fe4S_Fe_S_CS"/>
</dbReference>
<evidence type="ECO:0000256" key="2">
    <source>
        <dbReference type="ARBA" id="ARBA00023004"/>
    </source>
</evidence>
<dbReference type="GO" id="GO:0050235">
    <property type="term" value="F:pyridoxal 4-dehydrogenase activity"/>
    <property type="evidence" value="ECO:0007669"/>
    <property type="project" value="UniProtKB-EC"/>
</dbReference>
<keyword evidence="5" id="KW-0560">Oxidoreductase</keyword>
<proteinExistence type="predicted"/>
<dbReference type="EMBL" id="MWAK01000116">
    <property type="protein sequence ID" value="OPZ92251.1"/>
    <property type="molecule type" value="Genomic_DNA"/>
</dbReference>
<protein>
    <submittedName>
        <fullName evidence="5">Pyridoxal 4-dehydrogenase</fullName>
        <ecNumber evidence="5">1.1.1.107</ecNumber>
    </submittedName>
</protein>
<evidence type="ECO:0000259" key="4">
    <source>
        <dbReference type="PROSITE" id="PS51379"/>
    </source>
</evidence>
<dbReference type="InterPro" id="IPR036812">
    <property type="entry name" value="NAD(P)_OxRdtase_dom_sf"/>
</dbReference>
<dbReference type="GO" id="GO:0046872">
    <property type="term" value="F:metal ion binding"/>
    <property type="evidence" value="ECO:0007669"/>
    <property type="project" value="UniProtKB-KW"/>
</dbReference>
<dbReference type="Pfam" id="PF00248">
    <property type="entry name" value="Aldo_ket_red"/>
    <property type="match status" value="1"/>
</dbReference>
<dbReference type="PANTHER" id="PTHR43312">
    <property type="entry name" value="D-THREO-ALDOSE 1-DEHYDROGENASE"/>
    <property type="match status" value="1"/>
</dbReference>
<dbReference type="InterPro" id="IPR053135">
    <property type="entry name" value="AKR2_Oxidoreductase"/>
</dbReference>
<dbReference type="InterPro" id="IPR023210">
    <property type="entry name" value="NADP_OxRdtase_dom"/>
</dbReference>
<dbReference type="PROSITE" id="PS00198">
    <property type="entry name" value="4FE4S_FER_1"/>
    <property type="match status" value="1"/>
</dbReference>
<keyword evidence="2" id="KW-0408">Iron</keyword>
<dbReference type="InterPro" id="IPR017896">
    <property type="entry name" value="4Fe4S_Fe-S-bd"/>
</dbReference>
<gene>
    <name evidence="5" type="primary">pld1</name>
    <name evidence="5" type="ORF">BWY73_00881</name>
</gene>
<dbReference type="PANTHER" id="PTHR43312:SF1">
    <property type="entry name" value="NADP-DEPENDENT OXIDOREDUCTASE DOMAIN-CONTAINING PROTEIN"/>
    <property type="match status" value="1"/>
</dbReference>
<feature type="domain" description="4Fe-4S ferredoxin-type" evidence="4">
    <location>
        <begin position="335"/>
        <end position="364"/>
    </location>
</feature>
<dbReference type="SUPFAM" id="SSF46548">
    <property type="entry name" value="alpha-helical ferredoxin"/>
    <property type="match status" value="1"/>
</dbReference>
<evidence type="ECO:0000256" key="3">
    <source>
        <dbReference type="ARBA" id="ARBA00023014"/>
    </source>
</evidence>
<sequence>MKYRDLGRTGLKVSRLGLGTMRLPMADGRVQVEEAEAVVRRALELGVNYFDAAVFYLKDESESLLGRCLKGWKKPVVISTKNHYQGDSGPDWRRNLDQSLRRLEVPAIDCYHIHALSYEAFRGPMSVPGGPWDEIRRARKEGLIRHFGFSCHDTPANMEELVKTGEFELVTLQYNLLFPQNAPVIKLAAKRGLGVIVMGPVAGGRLACPSESVARLLPDAASNAEIALRFVLDNPDVTVALSGMYSVAQVEENVRTAGRGEPLTPGERKQMLEMLNRFQRLADLYCTGCGYCLPCPHGVAIPVNFEAYILADIFGLQEGAEAQYRRLQQRTDNEGRPTPASADACRDCGLCEPRCPQRIPIRARLKETHRRLGRG</sequence>
<dbReference type="Gene3D" id="3.20.20.100">
    <property type="entry name" value="NADP-dependent oxidoreductase domain"/>
    <property type="match status" value="1"/>
</dbReference>
<dbReference type="CDD" id="cd19096">
    <property type="entry name" value="AKR_Fe-S_oxidoreductase"/>
    <property type="match status" value="1"/>
</dbReference>
<dbReference type="SUPFAM" id="SSF51430">
    <property type="entry name" value="NAD(P)-linked oxidoreductase"/>
    <property type="match status" value="1"/>
</dbReference>
<dbReference type="Proteomes" id="UP000485484">
    <property type="component" value="Unassembled WGS sequence"/>
</dbReference>